<dbReference type="OrthoDB" id="506431at2759"/>
<protein>
    <submittedName>
        <fullName evidence="4">Thioesterase/thiol ester dehydrase-isomerase</fullName>
    </submittedName>
</protein>
<organism evidence="4 5">
    <name type="scientific">Calocera viscosa (strain TUFC12733)</name>
    <dbReference type="NCBI Taxonomy" id="1330018"/>
    <lineage>
        <taxon>Eukaryota</taxon>
        <taxon>Fungi</taxon>
        <taxon>Dikarya</taxon>
        <taxon>Basidiomycota</taxon>
        <taxon>Agaricomycotina</taxon>
        <taxon>Dacrymycetes</taxon>
        <taxon>Dacrymycetales</taxon>
        <taxon>Dacrymycetaceae</taxon>
        <taxon>Calocera</taxon>
    </lineage>
</organism>
<dbReference type="AlphaFoldDB" id="A0A167K9Z7"/>
<reference evidence="4 5" key="1">
    <citation type="journal article" date="2016" name="Mol. Biol. Evol.">
        <title>Comparative Genomics of Early-Diverging Mushroom-Forming Fungi Provides Insights into the Origins of Lignocellulose Decay Capabilities.</title>
        <authorList>
            <person name="Nagy L.G."/>
            <person name="Riley R."/>
            <person name="Tritt A."/>
            <person name="Adam C."/>
            <person name="Daum C."/>
            <person name="Floudas D."/>
            <person name="Sun H."/>
            <person name="Yadav J.S."/>
            <person name="Pangilinan J."/>
            <person name="Larsson K.H."/>
            <person name="Matsuura K."/>
            <person name="Barry K."/>
            <person name="Labutti K."/>
            <person name="Kuo R."/>
            <person name="Ohm R.A."/>
            <person name="Bhattacharya S.S."/>
            <person name="Shirouzu T."/>
            <person name="Yoshinaga Y."/>
            <person name="Martin F.M."/>
            <person name="Grigoriev I.V."/>
            <person name="Hibbett D.S."/>
        </authorList>
    </citation>
    <scope>NUCLEOTIDE SEQUENCE [LARGE SCALE GENOMIC DNA]</scope>
    <source>
        <strain evidence="4 5">TUFC12733</strain>
    </source>
</reference>
<accession>A0A167K9Z7</accession>
<evidence type="ECO:0000256" key="2">
    <source>
        <dbReference type="SAM" id="Phobius"/>
    </source>
</evidence>
<name>A0A167K9Z7_CALVF</name>
<dbReference type="STRING" id="1330018.A0A167K9Z7"/>
<dbReference type="CDD" id="cd03443">
    <property type="entry name" value="PaaI_thioesterase"/>
    <property type="match status" value="1"/>
</dbReference>
<feature type="compositionally biased region" description="Basic and acidic residues" evidence="1">
    <location>
        <begin position="280"/>
        <end position="291"/>
    </location>
</feature>
<dbReference type="InterPro" id="IPR029069">
    <property type="entry name" value="HotDog_dom_sf"/>
</dbReference>
<dbReference type="InterPro" id="IPR006683">
    <property type="entry name" value="Thioestr_dom"/>
</dbReference>
<dbReference type="SUPFAM" id="SSF54637">
    <property type="entry name" value="Thioesterase/thiol ester dehydrase-isomerase"/>
    <property type="match status" value="1"/>
</dbReference>
<keyword evidence="5" id="KW-1185">Reference proteome</keyword>
<dbReference type="Gene3D" id="3.10.129.10">
    <property type="entry name" value="Hotdog Thioesterase"/>
    <property type="match status" value="1"/>
</dbReference>
<proteinExistence type="predicted"/>
<keyword evidence="2" id="KW-1133">Transmembrane helix</keyword>
<dbReference type="GO" id="GO:0016853">
    <property type="term" value="F:isomerase activity"/>
    <property type="evidence" value="ECO:0007669"/>
    <property type="project" value="UniProtKB-KW"/>
</dbReference>
<evidence type="ECO:0000259" key="3">
    <source>
        <dbReference type="Pfam" id="PF03061"/>
    </source>
</evidence>
<evidence type="ECO:0000256" key="1">
    <source>
        <dbReference type="SAM" id="MobiDB-lite"/>
    </source>
</evidence>
<evidence type="ECO:0000313" key="4">
    <source>
        <dbReference type="EMBL" id="KZO94424.1"/>
    </source>
</evidence>
<evidence type="ECO:0000313" key="5">
    <source>
        <dbReference type="Proteomes" id="UP000076738"/>
    </source>
</evidence>
<dbReference type="PANTHER" id="PTHR47260">
    <property type="entry name" value="UPF0644 PROTEIN PB2B4.06"/>
    <property type="match status" value="1"/>
</dbReference>
<dbReference type="InterPro" id="IPR052061">
    <property type="entry name" value="PTE-AB_protein"/>
</dbReference>
<dbReference type="PANTHER" id="PTHR47260:SF1">
    <property type="entry name" value="UPF0644 PROTEIN PB2B4.06"/>
    <property type="match status" value="1"/>
</dbReference>
<keyword evidence="2" id="KW-0472">Membrane</keyword>
<keyword evidence="2" id="KW-0812">Transmembrane</keyword>
<sequence length="291" mass="30989">MAQADAAARQRARVGFWTFAAGAGVCIGSYALGSAFPPSVIKLISPRPAPAPAPPESPQALAQARNLEDKLMALPQVAELTKKTEGPDAEYYETRPYVTYPPERAVNSLTAGALRGAGKLAIPPLVFAKKDETHAKIFVHVGRSVCGHDGIVHGGLTATLLDEALARQAVLSFPSHLGVTATLTVNYRAPVIADQFIVIETKLESVQGRKATVSGRICNLEGKLLVESTALYVEPKYAKYLSNSDVHHLLGVKTKPSVGMEEKPLHRAGTGEPMPMAGEKVLRGEPPSKRS</sequence>
<dbReference type="Proteomes" id="UP000076738">
    <property type="component" value="Unassembled WGS sequence"/>
</dbReference>
<feature type="domain" description="Thioesterase" evidence="3">
    <location>
        <begin position="150"/>
        <end position="224"/>
    </location>
</feature>
<keyword evidence="4" id="KW-0413">Isomerase</keyword>
<gene>
    <name evidence="4" type="ORF">CALVIDRAFT_565775</name>
</gene>
<dbReference type="EMBL" id="KV417295">
    <property type="protein sequence ID" value="KZO94424.1"/>
    <property type="molecule type" value="Genomic_DNA"/>
</dbReference>
<dbReference type="Pfam" id="PF03061">
    <property type="entry name" value="4HBT"/>
    <property type="match status" value="1"/>
</dbReference>
<feature type="transmembrane region" description="Helical" evidence="2">
    <location>
        <begin position="12"/>
        <end position="32"/>
    </location>
</feature>
<feature type="region of interest" description="Disordered" evidence="1">
    <location>
        <begin position="259"/>
        <end position="291"/>
    </location>
</feature>